<dbReference type="OrthoDB" id="9763643at2"/>
<dbReference type="EMBL" id="FOXU01000006">
    <property type="protein sequence ID" value="SFQ61151.1"/>
    <property type="molecule type" value="Genomic_DNA"/>
</dbReference>
<dbReference type="GO" id="GO:0008745">
    <property type="term" value="F:N-acetylmuramoyl-L-alanine amidase activity"/>
    <property type="evidence" value="ECO:0007669"/>
    <property type="project" value="InterPro"/>
</dbReference>
<dbReference type="InterPro" id="IPR050695">
    <property type="entry name" value="N-acetylmuramoyl_amidase_3"/>
</dbReference>
<evidence type="ECO:0000259" key="2">
    <source>
        <dbReference type="SMART" id="SM00646"/>
    </source>
</evidence>
<dbReference type="Proteomes" id="UP000198734">
    <property type="component" value="Unassembled WGS sequence"/>
</dbReference>
<evidence type="ECO:0000256" key="1">
    <source>
        <dbReference type="ARBA" id="ARBA00022801"/>
    </source>
</evidence>
<evidence type="ECO:0000313" key="4">
    <source>
        <dbReference type="Proteomes" id="UP000198734"/>
    </source>
</evidence>
<keyword evidence="4" id="KW-1185">Reference proteome</keyword>
<dbReference type="Pfam" id="PF01520">
    <property type="entry name" value="Amidase_3"/>
    <property type="match status" value="1"/>
</dbReference>
<proteinExistence type="predicted"/>
<feature type="domain" description="MurNAc-LAA" evidence="2">
    <location>
        <begin position="63"/>
        <end position="176"/>
    </location>
</feature>
<dbReference type="Gene3D" id="3.40.630.40">
    <property type="entry name" value="Zn-dependent exopeptidases"/>
    <property type="match status" value="1"/>
</dbReference>
<keyword evidence="1" id="KW-0378">Hydrolase</keyword>
<dbReference type="STRING" id="126156.SAMN05421670_2957"/>
<dbReference type="InterPro" id="IPR002508">
    <property type="entry name" value="MurNAc-LAA_cat"/>
</dbReference>
<evidence type="ECO:0000313" key="3">
    <source>
        <dbReference type="EMBL" id="SFQ61151.1"/>
    </source>
</evidence>
<dbReference type="GO" id="GO:0030288">
    <property type="term" value="C:outer membrane-bounded periplasmic space"/>
    <property type="evidence" value="ECO:0007669"/>
    <property type="project" value="TreeGrafter"/>
</dbReference>
<dbReference type="SMART" id="SM00646">
    <property type="entry name" value="Ami_3"/>
    <property type="match status" value="1"/>
</dbReference>
<dbReference type="GO" id="GO:0009253">
    <property type="term" value="P:peptidoglycan catabolic process"/>
    <property type="evidence" value="ECO:0007669"/>
    <property type="project" value="InterPro"/>
</dbReference>
<dbReference type="PANTHER" id="PTHR30404:SF0">
    <property type="entry name" value="N-ACETYLMURAMOYL-L-ALANINE AMIDASE AMIC"/>
    <property type="match status" value="1"/>
</dbReference>
<dbReference type="PANTHER" id="PTHR30404">
    <property type="entry name" value="N-ACETYLMURAMOYL-L-ALANINE AMIDASE"/>
    <property type="match status" value="1"/>
</dbReference>
<protein>
    <submittedName>
        <fullName evidence="3">N-acetylmuramoyl-L-alanine amidase</fullName>
    </submittedName>
</protein>
<name>A0A1I5ZXD1_9BACI</name>
<reference evidence="4" key="1">
    <citation type="submission" date="2016-10" db="EMBL/GenBank/DDBJ databases">
        <authorList>
            <person name="Varghese N."/>
            <person name="Submissions S."/>
        </authorList>
    </citation>
    <scope>NUCLEOTIDE SEQUENCE [LARGE SCALE GENOMIC DNA]</scope>
    <source>
        <strain evidence="4">DSM 11706</strain>
    </source>
</reference>
<accession>A0A1I5ZXD1</accession>
<dbReference type="AlphaFoldDB" id="A0A1I5ZXD1"/>
<organism evidence="3 4">
    <name type="scientific">Psychrobacillus psychrotolerans</name>
    <dbReference type="NCBI Taxonomy" id="126156"/>
    <lineage>
        <taxon>Bacteria</taxon>
        <taxon>Bacillati</taxon>
        <taxon>Bacillota</taxon>
        <taxon>Bacilli</taxon>
        <taxon>Bacillales</taxon>
        <taxon>Bacillaceae</taxon>
        <taxon>Psychrobacillus</taxon>
    </lineage>
</organism>
<sequence length="183" mass="20432">MKIMLDAGHGPNTAGKRTLDGKMKEFEFNEAVAQFVKKELTAFGLIVINSHDRGRDVPLNERTALANKMEVDVFISIHANAFGTTWNNTSGIETFTYTKPSKQSTILASLIQNSLCSITGRLNRGVKKADFAVVRDTRMPAVLVECGFMTNKNEAILLQSTNYRMHCAKAITYAILCWIQQKR</sequence>
<dbReference type="RefSeq" id="WP_093537648.1">
    <property type="nucleotide sequence ID" value="NZ_FOXU01000006.1"/>
</dbReference>
<gene>
    <name evidence="3" type="ORF">SAMN05421670_2957</name>
</gene>
<dbReference type="SUPFAM" id="SSF53187">
    <property type="entry name" value="Zn-dependent exopeptidases"/>
    <property type="match status" value="1"/>
</dbReference>
<dbReference type="CDD" id="cd02696">
    <property type="entry name" value="MurNAc-LAA"/>
    <property type="match status" value="1"/>
</dbReference>